<dbReference type="Proteomes" id="UP001140949">
    <property type="component" value="Unassembled WGS sequence"/>
</dbReference>
<dbReference type="AlphaFoldDB" id="A0AAX6HRW1"/>
<comment type="caution">
    <text evidence="2">The sequence shown here is derived from an EMBL/GenBank/DDBJ whole genome shotgun (WGS) entry which is preliminary data.</text>
</comment>
<feature type="region of interest" description="Disordered" evidence="1">
    <location>
        <begin position="14"/>
        <end position="37"/>
    </location>
</feature>
<evidence type="ECO:0000256" key="1">
    <source>
        <dbReference type="SAM" id="MobiDB-lite"/>
    </source>
</evidence>
<evidence type="ECO:0000313" key="3">
    <source>
        <dbReference type="Proteomes" id="UP001140949"/>
    </source>
</evidence>
<protein>
    <submittedName>
        <fullName evidence="2">Uncharacterized protein</fullName>
    </submittedName>
</protein>
<evidence type="ECO:0000313" key="2">
    <source>
        <dbReference type="EMBL" id="KAJ6843592.1"/>
    </source>
</evidence>
<keyword evidence="3" id="KW-1185">Reference proteome</keyword>
<gene>
    <name evidence="2" type="ORF">M6B38_297055</name>
</gene>
<accession>A0AAX6HRW1</accession>
<organism evidence="2 3">
    <name type="scientific">Iris pallida</name>
    <name type="common">Sweet iris</name>
    <dbReference type="NCBI Taxonomy" id="29817"/>
    <lineage>
        <taxon>Eukaryota</taxon>
        <taxon>Viridiplantae</taxon>
        <taxon>Streptophyta</taxon>
        <taxon>Embryophyta</taxon>
        <taxon>Tracheophyta</taxon>
        <taxon>Spermatophyta</taxon>
        <taxon>Magnoliopsida</taxon>
        <taxon>Liliopsida</taxon>
        <taxon>Asparagales</taxon>
        <taxon>Iridaceae</taxon>
        <taxon>Iridoideae</taxon>
        <taxon>Irideae</taxon>
        <taxon>Iris</taxon>
    </lineage>
</organism>
<reference evidence="2" key="1">
    <citation type="journal article" date="2023" name="GigaByte">
        <title>Genome assembly of the bearded iris, Iris pallida Lam.</title>
        <authorList>
            <person name="Bruccoleri R.E."/>
            <person name="Oakeley E.J."/>
            <person name="Faust A.M.E."/>
            <person name="Altorfer M."/>
            <person name="Dessus-Babus S."/>
            <person name="Burckhardt D."/>
            <person name="Oertli M."/>
            <person name="Naumann U."/>
            <person name="Petersen F."/>
            <person name="Wong J."/>
        </authorList>
    </citation>
    <scope>NUCLEOTIDE SEQUENCE</scope>
    <source>
        <strain evidence="2">GSM-AAB239-AS_SAM_17_03QT</strain>
    </source>
</reference>
<sequence>MEAFETLLSVSAAAANRPSSARKPRVPADAAARDGGGGWRGPVLLRLPPPARVRWRLLWPTMNAMDRRMRASGCRVSSTRSIFGICSI</sequence>
<name>A0AAX6HRW1_IRIPA</name>
<proteinExistence type="predicted"/>
<dbReference type="EMBL" id="JANAVB010007197">
    <property type="protein sequence ID" value="KAJ6843592.1"/>
    <property type="molecule type" value="Genomic_DNA"/>
</dbReference>
<reference evidence="2" key="2">
    <citation type="submission" date="2023-04" db="EMBL/GenBank/DDBJ databases">
        <authorList>
            <person name="Bruccoleri R.E."/>
            <person name="Oakeley E.J."/>
            <person name="Faust A.-M."/>
            <person name="Dessus-Babus S."/>
            <person name="Altorfer M."/>
            <person name="Burckhardt D."/>
            <person name="Oertli M."/>
            <person name="Naumann U."/>
            <person name="Petersen F."/>
            <person name="Wong J."/>
        </authorList>
    </citation>
    <scope>NUCLEOTIDE SEQUENCE</scope>
    <source>
        <strain evidence="2">GSM-AAB239-AS_SAM_17_03QT</strain>
        <tissue evidence="2">Leaf</tissue>
    </source>
</reference>